<dbReference type="KEGG" id="tsph:KIH39_05570"/>
<dbReference type="InterPro" id="IPR000241">
    <property type="entry name" value="RlmKL-like_Mtase"/>
</dbReference>
<keyword evidence="2" id="KW-0808">Transferase</keyword>
<evidence type="ECO:0000313" key="2">
    <source>
        <dbReference type="EMBL" id="QVL33383.1"/>
    </source>
</evidence>
<evidence type="ECO:0000259" key="1">
    <source>
        <dbReference type="Pfam" id="PF01170"/>
    </source>
</evidence>
<dbReference type="CDD" id="cd11715">
    <property type="entry name" value="THUMP_AdoMetMT"/>
    <property type="match status" value="1"/>
</dbReference>
<dbReference type="GO" id="GO:0030488">
    <property type="term" value="P:tRNA methylation"/>
    <property type="evidence" value="ECO:0007669"/>
    <property type="project" value="TreeGrafter"/>
</dbReference>
<dbReference type="RefSeq" id="WP_213498272.1">
    <property type="nucleotide sequence ID" value="NZ_CP074694.1"/>
</dbReference>
<dbReference type="Gene3D" id="3.40.50.150">
    <property type="entry name" value="Vaccinia Virus protein VP39"/>
    <property type="match status" value="1"/>
</dbReference>
<protein>
    <submittedName>
        <fullName evidence="2">RNA methyltransferase</fullName>
    </submittedName>
</protein>
<sequence>MKSSRVPAELPAFYANALPGLESIAADEIQRDLGGEIKRTERGLIVFKLEHLDESILNLRTTEDVFILAWGTDALTHRAIDLKSITHWSRKPDWKRLLSLHHSVQPKTKGKPSYRFVCQMQGTHVYQRKQALKAMAEGIRETDAIPASWKMVEENGWLEIWLSIHKERAVCGIRLSDRTMRHRTYKTEHMPASLRPTVAAAMVRLAGAAPGMTVLDPMCGAGTILAEQIELSKLRRAGRIETWGGDLDMNMLRAAVTNLKKLGPCLLARWDATKLPFGASSVERIICNPPFGKQISDPESIKPLYRYFIKECNRVLKPGGRVVLLVSDQPALREAIEHTSWSATRQYSVEILGQGATISVWQKPA</sequence>
<evidence type="ECO:0000313" key="3">
    <source>
        <dbReference type="Proteomes" id="UP000676194"/>
    </source>
</evidence>
<dbReference type="AlphaFoldDB" id="A0A8E6EZ55"/>
<gene>
    <name evidence="2" type="ORF">KIH39_05570</name>
</gene>
<dbReference type="InterPro" id="IPR029063">
    <property type="entry name" value="SAM-dependent_MTases_sf"/>
</dbReference>
<keyword evidence="3" id="KW-1185">Reference proteome</keyword>
<feature type="domain" description="Ribosomal RNA large subunit methyltransferase K/L-like methyltransferase" evidence="1">
    <location>
        <begin position="183"/>
        <end position="351"/>
    </location>
</feature>
<dbReference type="EMBL" id="CP074694">
    <property type="protein sequence ID" value="QVL33383.1"/>
    <property type="molecule type" value="Genomic_DNA"/>
</dbReference>
<dbReference type="Pfam" id="PF01170">
    <property type="entry name" value="UPF0020"/>
    <property type="match status" value="1"/>
</dbReference>
<name>A0A8E6EZ55_9BACT</name>
<dbReference type="SUPFAM" id="SSF53335">
    <property type="entry name" value="S-adenosyl-L-methionine-dependent methyltransferases"/>
    <property type="match status" value="1"/>
</dbReference>
<dbReference type="GO" id="GO:0016423">
    <property type="term" value="F:tRNA (guanine) methyltransferase activity"/>
    <property type="evidence" value="ECO:0007669"/>
    <property type="project" value="TreeGrafter"/>
</dbReference>
<dbReference type="PRINTS" id="PR00507">
    <property type="entry name" value="N12N6MTFRASE"/>
</dbReference>
<dbReference type="PANTHER" id="PTHR14911:SF13">
    <property type="entry name" value="TRNA (GUANINE(6)-N2)-METHYLTRANSFERASE THUMP3"/>
    <property type="match status" value="1"/>
</dbReference>
<reference evidence="2" key="1">
    <citation type="submission" date="2021-05" db="EMBL/GenBank/DDBJ databases">
        <title>Complete genome sequence of the cellulolytic planctomycete Telmatocola sphagniphila SP2T and characterization of the first cellulase from planctomycetes.</title>
        <authorList>
            <person name="Rakitin A.L."/>
            <person name="Beletsky A.V."/>
            <person name="Naumoff D.G."/>
            <person name="Kulichevskaya I.S."/>
            <person name="Mardanov A.V."/>
            <person name="Ravin N.V."/>
            <person name="Dedysh S.N."/>
        </authorList>
    </citation>
    <scope>NUCLEOTIDE SEQUENCE</scope>
    <source>
        <strain evidence="2">SP2T</strain>
    </source>
</reference>
<accession>A0A8E6EZ55</accession>
<keyword evidence="2" id="KW-0489">Methyltransferase</keyword>
<dbReference type="PANTHER" id="PTHR14911">
    <property type="entry name" value="THUMP DOMAIN-CONTAINING"/>
    <property type="match status" value="1"/>
</dbReference>
<proteinExistence type="predicted"/>
<organism evidence="2 3">
    <name type="scientific">Telmatocola sphagniphila</name>
    <dbReference type="NCBI Taxonomy" id="1123043"/>
    <lineage>
        <taxon>Bacteria</taxon>
        <taxon>Pseudomonadati</taxon>
        <taxon>Planctomycetota</taxon>
        <taxon>Planctomycetia</taxon>
        <taxon>Gemmatales</taxon>
        <taxon>Gemmataceae</taxon>
    </lineage>
</organism>
<dbReference type="Proteomes" id="UP000676194">
    <property type="component" value="Chromosome"/>
</dbReference>
<dbReference type="CDD" id="cd02440">
    <property type="entry name" value="AdoMet_MTases"/>
    <property type="match status" value="1"/>
</dbReference>